<feature type="region of interest" description="Disordered" evidence="4">
    <location>
        <begin position="1334"/>
        <end position="1383"/>
    </location>
</feature>
<dbReference type="InterPro" id="IPR001895">
    <property type="entry name" value="RASGEF_cat_dom"/>
</dbReference>
<feature type="region of interest" description="Disordered" evidence="4">
    <location>
        <begin position="620"/>
        <end position="794"/>
    </location>
</feature>
<dbReference type="GO" id="GO:0005085">
    <property type="term" value="F:guanyl-nucleotide exchange factor activity"/>
    <property type="evidence" value="ECO:0007669"/>
    <property type="project" value="UniProtKB-KW"/>
</dbReference>
<proteinExistence type="evidence at transcript level"/>
<dbReference type="InterPro" id="IPR036964">
    <property type="entry name" value="RASGEF_cat_dom_sf"/>
</dbReference>
<dbReference type="InterPro" id="IPR000651">
    <property type="entry name" value="Ras-like_Gua-exchang_fac_N"/>
</dbReference>
<feature type="region of interest" description="Disordered" evidence="4">
    <location>
        <begin position="547"/>
        <end position="602"/>
    </location>
</feature>
<dbReference type="Gene3D" id="1.20.870.10">
    <property type="entry name" value="Son of sevenless (SoS) protein Chain: S domain 1"/>
    <property type="match status" value="1"/>
</dbReference>
<evidence type="ECO:0000256" key="3">
    <source>
        <dbReference type="PROSITE-ProRule" id="PRU00168"/>
    </source>
</evidence>
<feature type="compositionally biased region" description="Basic and acidic residues" evidence="4">
    <location>
        <begin position="892"/>
        <end position="902"/>
    </location>
</feature>
<feature type="compositionally biased region" description="Polar residues" evidence="4">
    <location>
        <begin position="768"/>
        <end position="784"/>
    </location>
</feature>
<evidence type="ECO:0000256" key="2">
    <source>
        <dbReference type="ARBA" id="ARBA00083313"/>
    </source>
</evidence>
<feature type="compositionally biased region" description="Basic residues" evidence="4">
    <location>
        <begin position="53"/>
        <end position="68"/>
    </location>
</feature>
<feature type="region of interest" description="Disordered" evidence="4">
    <location>
        <begin position="813"/>
        <end position="932"/>
    </location>
</feature>
<feature type="compositionally biased region" description="Low complexity" evidence="4">
    <location>
        <begin position="701"/>
        <end position="720"/>
    </location>
</feature>
<feature type="compositionally biased region" description="Basic and acidic residues" evidence="4">
    <location>
        <begin position="722"/>
        <end position="733"/>
    </location>
</feature>
<feature type="compositionally biased region" description="Basic and acidic residues" evidence="4">
    <location>
        <begin position="1"/>
        <end position="11"/>
    </location>
</feature>
<keyword evidence="1 3" id="KW-0344">Guanine-nucleotide releasing factor</keyword>
<dbReference type="PROSITE" id="PS50212">
    <property type="entry name" value="RASGEF_NTER"/>
    <property type="match status" value="1"/>
</dbReference>
<sequence length="1383" mass="154988">MSENIPQKRESLGANDGGTKVTKKLKGAKQRITESFSKPNHLKEIYLEKYRQYRKTGKGSRQRHRHDKIKPSPSGSQEDLTRPDGCLKHKDTDENKLHDLCKEVKVGLMYFEAIIAKKRVEQFSGSASQVLEVVINILDQLARIQYAPELSTVLMSCRSNVIQKVADLIHWSDKMLLESKEEQENNFKAAPQIIGFVQKGVDELVNEAVNKIRARNSAPTTPTNRAVSLPDAFASLPSIVPHQRSTSLAFQFSSSMSGFNHIGADSEYSQLPSGDDIRRVPPIPPKKRSSMPKPVGIVAPFNASQDAAANVLGVQGLTRSEESLLGHHDFYQLQGQFSSHIYESGDRTSFCSSNMSTDTSDSIDALANGEASNIAQNILRWHNIEQPNNTGDYEELLSRITTDSNSSDQKLSVPGSPIKDRPTSCPNAYIPIRLNLSNGASGWCASDSSFASIDDWQSPRHARSTSCLLDSPLRPNSNGSWQEDTMSQQSLNDSDNNIPPTLPVKKNKKPFSRHDLSESTETLTDDEEVPPLPVKKNKIDLYMQFVHSSQAQPPPMSDISRETARRYNQRDSLVSSPGARRYASQRQSIDSPVTGQRFEDSISQTSAQFSRVLSLKSNVSTVSSEDDQSSLPSTQPSPQNTRHSGVSSGYWTPLHASETSLSSLQEQQDQVQSAQTLPVLPETPPSLPPKKTRLSVRRCNSLSSPHSASSTETSATPLTAKENSRYRVNDDQVSHVFTFPPVSNDESHVTRQPPPLLPKRSSLGVRRTSAQNHNQRQRSWNGGTSPPPLPSHASVDVVDSTVHVNTWQFAQQGPVTLPESHSAPPLPRKTTARVSPTVHINGTALSRDSGHVSVTSETEASFPVDLSPDHTAQSAETEPDKEPSPQNGDNHTNGKDVKSKEQQEEEEGQSSPKSRRGQSTDRGCSLPPDDPGNLLDMIDVSSYLSVHRHSEQSLPEVCSACVDALIVYAAELNKKSLIYYEAFLTTYRSFITPLELLKKLLYRHEKFSTESPTPGDRVSSRVGKNAFFLLVRVVDELSLADITNEVLDILMQLVYKLLCSDQLLLAKLLRAKVLGKHEHRKANSLDVLAQPLSSLHVSSKVMSIHDFSSEKFAEQMTLLDLEMFQKIEIPEVLQWAKEQSEELCPHLTRFTEHFNKMSYWTRTVILTQQKPQDRERLLNKFIRIMRHLRKLNNFNSYLAVLSALDSAPVRRLEWQRQTKEGLQEYCHLIDSSSSFRTYRDALAEARQPCIPYLGLILQDLTFIHLGNQDELAPGVVNFRKRWQQFNILDTMRRFKQSSYPFQRDEDVLRFMNRFNDHLSTEALWDLSLEIKPRQRRSRRLQPQPSPDDDQQTISSNDQSVDQLDMSTTTVNEDDLSSAQTEGN</sequence>
<dbReference type="InterPro" id="IPR019804">
    <property type="entry name" value="Ras_G-nucl-exch_fac_CS"/>
</dbReference>
<dbReference type="PANTHER" id="PTHR23113">
    <property type="entry name" value="GUANINE NUCLEOTIDE EXCHANGE FACTOR"/>
    <property type="match status" value="1"/>
</dbReference>
<feature type="domain" description="N-terminal Ras-GEF" evidence="6">
    <location>
        <begin position="953"/>
        <end position="1078"/>
    </location>
</feature>
<dbReference type="PROSITE" id="PS50009">
    <property type="entry name" value="RASGEF_CAT"/>
    <property type="match status" value="1"/>
</dbReference>
<feature type="compositionally biased region" description="Polar residues" evidence="4">
    <location>
        <begin position="640"/>
        <end position="650"/>
    </location>
</feature>
<gene>
    <name evidence="7" type="primary">Rapgef1</name>
</gene>
<feature type="region of interest" description="Disordered" evidence="4">
    <location>
        <begin position="53"/>
        <end position="92"/>
    </location>
</feature>
<dbReference type="FunFam" id="1.10.840.10:FF:000009">
    <property type="entry name" value="rap guanine nucleotide exchange factor 1"/>
    <property type="match status" value="1"/>
</dbReference>
<feature type="compositionally biased region" description="Basic and acidic residues" evidence="4">
    <location>
        <begin position="79"/>
        <end position="92"/>
    </location>
</feature>
<accession>A0A6F9DPS0</accession>
<reference evidence="7" key="1">
    <citation type="submission" date="2020-04" db="EMBL/GenBank/DDBJ databases">
        <authorList>
            <person name="Neveu A P."/>
        </authorList>
    </citation>
    <scope>NUCLEOTIDE SEQUENCE</scope>
    <source>
        <tissue evidence="7">Whole embryo</tissue>
    </source>
</reference>
<dbReference type="SMART" id="SM00147">
    <property type="entry name" value="RasGEF"/>
    <property type="match status" value="1"/>
</dbReference>
<dbReference type="EMBL" id="LR789575">
    <property type="protein sequence ID" value="CAB3265437.1"/>
    <property type="molecule type" value="mRNA"/>
</dbReference>
<dbReference type="SUPFAM" id="SSF48366">
    <property type="entry name" value="Ras GEF"/>
    <property type="match status" value="1"/>
</dbReference>
<dbReference type="CDD" id="cd00155">
    <property type="entry name" value="RasGEF"/>
    <property type="match status" value="1"/>
</dbReference>
<feature type="domain" description="Ras-GEF" evidence="5">
    <location>
        <begin position="1108"/>
        <end position="1333"/>
    </location>
</feature>
<dbReference type="Gene3D" id="1.10.840.10">
    <property type="entry name" value="Ras guanine-nucleotide exchange factors catalytic domain"/>
    <property type="match status" value="1"/>
</dbReference>
<dbReference type="Pfam" id="PF00618">
    <property type="entry name" value="RasGEF_N"/>
    <property type="match status" value="1"/>
</dbReference>
<feature type="compositionally biased region" description="Polar residues" evidence="4">
    <location>
        <begin position="584"/>
        <end position="594"/>
    </location>
</feature>
<evidence type="ECO:0000313" key="7">
    <source>
        <dbReference type="EMBL" id="CAB3265437.1"/>
    </source>
</evidence>
<dbReference type="Pfam" id="PF00617">
    <property type="entry name" value="RasGEF"/>
    <property type="match status" value="1"/>
</dbReference>
<dbReference type="SMART" id="SM00229">
    <property type="entry name" value="RasGEFN"/>
    <property type="match status" value="1"/>
</dbReference>
<feature type="compositionally biased region" description="Polar residues" evidence="4">
    <location>
        <begin position="1352"/>
        <end position="1383"/>
    </location>
</feature>
<evidence type="ECO:0000256" key="4">
    <source>
        <dbReference type="SAM" id="MobiDB-lite"/>
    </source>
</evidence>
<name>A0A6F9DPS0_9ASCI</name>
<feature type="compositionally biased region" description="Polar residues" evidence="4">
    <location>
        <begin position="466"/>
        <end position="499"/>
    </location>
</feature>
<organism evidence="7">
    <name type="scientific">Phallusia mammillata</name>
    <dbReference type="NCBI Taxonomy" id="59560"/>
    <lineage>
        <taxon>Eukaryota</taxon>
        <taxon>Metazoa</taxon>
        <taxon>Chordata</taxon>
        <taxon>Tunicata</taxon>
        <taxon>Ascidiacea</taxon>
        <taxon>Phlebobranchia</taxon>
        <taxon>Ascidiidae</taxon>
        <taxon>Phallusia</taxon>
    </lineage>
</organism>
<feature type="compositionally biased region" description="Low complexity" evidence="4">
    <location>
        <begin position="656"/>
        <end position="680"/>
    </location>
</feature>
<dbReference type="InterPro" id="IPR023578">
    <property type="entry name" value="Ras_GEF_dom_sf"/>
</dbReference>
<feature type="compositionally biased region" description="Polar residues" evidence="4">
    <location>
        <begin position="832"/>
        <end position="859"/>
    </location>
</feature>
<feature type="compositionally biased region" description="Basic and acidic residues" evidence="4">
    <location>
        <begin position="559"/>
        <end position="569"/>
    </location>
</feature>
<dbReference type="PANTHER" id="PTHR23113:SF224">
    <property type="entry name" value="RAP GUANINE NUCLEOTIDE EXCHANGE FACTOR 1"/>
    <property type="match status" value="1"/>
</dbReference>
<feature type="region of interest" description="Disordered" evidence="4">
    <location>
        <begin position="466"/>
        <end position="532"/>
    </location>
</feature>
<feature type="compositionally biased region" description="Low complexity" evidence="4">
    <location>
        <begin position="629"/>
        <end position="639"/>
    </location>
</feature>
<feature type="region of interest" description="Disordered" evidence="4">
    <location>
        <begin position="402"/>
        <end position="424"/>
    </location>
</feature>
<evidence type="ECO:0000259" key="6">
    <source>
        <dbReference type="PROSITE" id="PS50212"/>
    </source>
</evidence>
<protein>
    <recommendedName>
        <fullName evidence="2">CRK SH3-binding GNRP</fullName>
    </recommendedName>
</protein>
<dbReference type="GO" id="GO:0007265">
    <property type="term" value="P:Ras protein signal transduction"/>
    <property type="evidence" value="ECO:0007669"/>
    <property type="project" value="TreeGrafter"/>
</dbReference>
<evidence type="ECO:0000259" key="5">
    <source>
        <dbReference type="PROSITE" id="PS50009"/>
    </source>
</evidence>
<evidence type="ECO:0000256" key="1">
    <source>
        <dbReference type="ARBA" id="ARBA00022658"/>
    </source>
</evidence>
<feature type="region of interest" description="Disordered" evidence="4">
    <location>
        <begin position="1"/>
        <end position="36"/>
    </location>
</feature>
<dbReference type="PROSITE" id="PS00720">
    <property type="entry name" value="RASGEF"/>
    <property type="match status" value="1"/>
</dbReference>
<dbReference type="InterPro" id="IPR008937">
    <property type="entry name" value="Ras-like_GEF"/>
</dbReference>
<dbReference type="GO" id="GO:0005886">
    <property type="term" value="C:plasma membrane"/>
    <property type="evidence" value="ECO:0007669"/>
    <property type="project" value="TreeGrafter"/>
</dbReference>